<dbReference type="PANTHER" id="PTHR34156:SF4">
    <property type="entry name" value="INNER MEMBRANE PROTEIN"/>
    <property type="match status" value="1"/>
</dbReference>
<evidence type="ECO:0000313" key="7">
    <source>
        <dbReference type="Proteomes" id="UP000469927"/>
    </source>
</evidence>
<feature type="signal peptide" evidence="2">
    <location>
        <begin position="1"/>
        <end position="23"/>
    </location>
</feature>
<feature type="chain" id="PRO_5015539072" evidence="2">
    <location>
        <begin position="24"/>
        <end position="91"/>
    </location>
</feature>
<dbReference type="PANTHER" id="PTHR34156">
    <property type="entry name" value="OUTER MEMBRANE PROTEIN-RELATED-RELATED"/>
    <property type="match status" value="1"/>
</dbReference>
<evidence type="ECO:0000313" key="5">
    <source>
        <dbReference type="EMBL" id="PUX17652.1"/>
    </source>
</evidence>
<dbReference type="InterPro" id="IPR025543">
    <property type="entry name" value="Dodecin-like"/>
</dbReference>
<dbReference type="AlphaFoldDB" id="A0A2T7AYH4"/>
<dbReference type="SUPFAM" id="SSF159871">
    <property type="entry name" value="YdgH-like"/>
    <property type="match status" value="1"/>
</dbReference>
<proteinExistence type="predicted"/>
<dbReference type="Proteomes" id="UP000244378">
    <property type="component" value="Unassembled WGS sequence"/>
</dbReference>
<dbReference type="InterPro" id="IPR036275">
    <property type="entry name" value="YdgH-like_sf"/>
</dbReference>
<evidence type="ECO:0000313" key="6">
    <source>
        <dbReference type="Proteomes" id="UP000244378"/>
    </source>
</evidence>
<dbReference type="InterPro" id="IPR051096">
    <property type="entry name" value="BhsA/McbA_stress_biofilm_assoc"/>
</dbReference>
<evidence type="ECO:0000256" key="2">
    <source>
        <dbReference type="SAM" id="SignalP"/>
    </source>
</evidence>
<name>A0A2T7AYH4_9ENTR</name>
<dbReference type="RefSeq" id="WP_038867549.1">
    <property type="nucleotide sequence ID" value="NZ_CP187979.1"/>
</dbReference>
<keyword evidence="1 2" id="KW-0732">Signal</keyword>
<dbReference type="InterPro" id="IPR010854">
    <property type="entry name" value="YdgH/BhsA/McbA-like_dom"/>
</dbReference>
<accession>A0A2T7AYH4</accession>
<keyword evidence="7" id="KW-1185">Reference proteome</keyword>
<dbReference type="Gene3D" id="3.30.1660.10">
    <property type="entry name" value="Flavin-binding protein dodecin"/>
    <property type="match status" value="1"/>
</dbReference>
<dbReference type="OrthoDB" id="6566419at2"/>
<evidence type="ECO:0000256" key="1">
    <source>
        <dbReference type="ARBA" id="ARBA00022729"/>
    </source>
</evidence>
<gene>
    <name evidence="5" type="ORF">AUN14_03010</name>
    <name evidence="4" type="ORF">FZI19_17670</name>
</gene>
<dbReference type="EMBL" id="MSAE01000003">
    <property type="protein sequence ID" value="PUX17652.1"/>
    <property type="molecule type" value="Genomic_DNA"/>
</dbReference>
<organism evidence="5 6">
    <name type="scientific">Cronobacter muytjensii</name>
    <dbReference type="NCBI Taxonomy" id="413501"/>
    <lineage>
        <taxon>Bacteria</taxon>
        <taxon>Pseudomonadati</taxon>
        <taxon>Pseudomonadota</taxon>
        <taxon>Gammaproteobacteria</taxon>
        <taxon>Enterobacterales</taxon>
        <taxon>Enterobacteriaceae</taxon>
        <taxon>Cronobacter</taxon>
    </lineage>
</organism>
<dbReference type="GeneID" id="92211634"/>
<dbReference type="EMBL" id="WAGD01000063">
    <property type="protein sequence ID" value="KAB0874332.1"/>
    <property type="molecule type" value="Genomic_DNA"/>
</dbReference>
<dbReference type="Proteomes" id="UP000469927">
    <property type="component" value="Unassembled WGS sequence"/>
</dbReference>
<reference evidence="4 7" key="2">
    <citation type="submission" date="2019-08" db="EMBL/GenBank/DDBJ databases">
        <title>Prevalence, distribution, and phylogeny of type two toxin-antitoxin genes possessed by Cronobacter species where C. sakazakii homologs follow sequence type lineages.</title>
        <authorList>
            <person name="Finkelstein S."/>
            <person name="Negrete F."/>
            <person name="Jang H."/>
            <person name="Gopinath G.R."/>
            <person name="Tall B.D."/>
        </authorList>
    </citation>
    <scope>NUCLEOTIDE SEQUENCE [LARGE SCALE GENOMIC DNA]</scope>
    <source>
        <strain evidence="4 7">MOD1_GK1257</strain>
    </source>
</reference>
<reference evidence="5 6" key="1">
    <citation type="submission" date="2016-12" db="EMBL/GenBank/DDBJ databases">
        <title>Analysis of the Molecular Diversity Among Cronobacter Species Isolated from Filth Flies Using a Pan Genomic DNA Microarray.</title>
        <authorList>
            <person name="Pava-Ripoll M."/>
            <person name="Tall B."/>
            <person name="Farber J."/>
            <person name="Fanning S."/>
            <person name="Lehner A."/>
            <person name="Stephan R."/>
            <person name="Pagotto F."/>
            <person name="Iverson C."/>
            <person name="Ziobro G."/>
            <person name="Miller A."/>
            <person name="Pearson R."/>
            <person name="Yan Q."/>
            <person name="Kim M."/>
            <person name="Jeong S."/>
            <person name="Park J."/>
            <person name="Jun S."/>
            <person name="Choi H."/>
            <person name="Chung T."/>
            <person name="Yoo Y."/>
            <person name="Park E."/>
            <person name="Hwang S."/>
            <person name="Lee B."/>
            <person name="Sathyamoorthy V."/>
            <person name="Carter L."/>
            <person name="Mammel M."/>
            <person name="Jackson S."/>
            <person name="Kothary M."/>
            <person name="Patel I."/>
            <person name="Grim C."/>
            <person name="Gopinath G."/>
            <person name="Gangiredla J."/>
            <person name="Chase H."/>
        </authorList>
    </citation>
    <scope>NUCLEOTIDE SEQUENCE [LARGE SCALE GENOMIC DNA]</scope>
    <source>
        <strain evidence="5 6">MOD1-Md1s</strain>
    </source>
</reference>
<dbReference type="Pfam" id="PF07338">
    <property type="entry name" value="YdgH_BhsA-like"/>
    <property type="match status" value="1"/>
</dbReference>
<sequence length="91" mass="10045">MKRSLALTSLLLSAGLITTSAQSAEEVNADRVTGLNEIGVISVNDISGTPQEIEKVIAYKADEQGAAYYRIIQMHENHRPDNWRVQAIIYS</sequence>
<feature type="domain" description="YdgH/BhsA/McbA-like" evidence="3">
    <location>
        <begin position="35"/>
        <end position="90"/>
    </location>
</feature>
<protein>
    <submittedName>
        <fullName evidence="5">DUF1471 domain-containing protein</fullName>
    </submittedName>
</protein>
<comment type="caution">
    <text evidence="5">The sequence shown here is derived from an EMBL/GenBank/DDBJ whole genome shotgun (WGS) entry which is preliminary data.</text>
</comment>
<evidence type="ECO:0000259" key="3">
    <source>
        <dbReference type="Pfam" id="PF07338"/>
    </source>
</evidence>
<evidence type="ECO:0000313" key="4">
    <source>
        <dbReference type="EMBL" id="KAB0874332.1"/>
    </source>
</evidence>